<name>A0A0G0YRK8_UNCKA</name>
<evidence type="ECO:0000313" key="2">
    <source>
        <dbReference type="Proteomes" id="UP000033847"/>
    </source>
</evidence>
<dbReference type="AlphaFoldDB" id="A0A0G0YRK8"/>
<dbReference type="PATRIC" id="fig|1619138.3.peg.233"/>
<sequence length="76" mass="8544">MTVTEREARVLAKNFAIAQYKVPERNITLLSTTPVVNALLCKSSYSIELEITTGNDTEERHQVAVDMMNGEVILIY</sequence>
<dbReference type="Proteomes" id="UP000033847">
    <property type="component" value="Unassembled WGS sequence"/>
</dbReference>
<evidence type="ECO:0000313" key="1">
    <source>
        <dbReference type="EMBL" id="KKS39265.1"/>
    </source>
</evidence>
<organism evidence="1 2">
    <name type="scientific">candidate division WWE3 bacterium GW2011_GWF1_42_14</name>
    <dbReference type="NCBI Taxonomy" id="1619138"/>
    <lineage>
        <taxon>Bacteria</taxon>
        <taxon>Katanobacteria</taxon>
    </lineage>
</organism>
<comment type="caution">
    <text evidence="1">The sequence shown here is derived from an EMBL/GenBank/DDBJ whole genome shotgun (WGS) entry which is preliminary data.</text>
</comment>
<gene>
    <name evidence="1" type="ORF">UV00_C0003G0097</name>
</gene>
<accession>A0A0G0YRK8</accession>
<proteinExistence type="predicted"/>
<protein>
    <submittedName>
        <fullName evidence="1">Uncharacterized protein</fullName>
    </submittedName>
</protein>
<dbReference type="EMBL" id="LCCU01000003">
    <property type="protein sequence ID" value="KKS39265.1"/>
    <property type="molecule type" value="Genomic_DNA"/>
</dbReference>
<reference evidence="1 2" key="1">
    <citation type="journal article" date="2015" name="Nature">
        <title>rRNA introns, odd ribosomes, and small enigmatic genomes across a large radiation of phyla.</title>
        <authorList>
            <person name="Brown C.T."/>
            <person name="Hug L.A."/>
            <person name="Thomas B.C."/>
            <person name="Sharon I."/>
            <person name="Castelle C.J."/>
            <person name="Singh A."/>
            <person name="Wilkins M.J."/>
            <person name="Williams K.H."/>
            <person name="Banfield J.F."/>
        </authorList>
    </citation>
    <scope>NUCLEOTIDE SEQUENCE [LARGE SCALE GENOMIC DNA]</scope>
</reference>